<dbReference type="PIRSF" id="PIRSF038991">
    <property type="entry name" value="Protein_AbrB"/>
    <property type="match status" value="1"/>
</dbReference>
<feature type="transmembrane region" description="Helical" evidence="1">
    <location>
        <begin position="89"/>
        <end position="107"/>
    </location>
</feature>
<organism evidence="2 3">
    <name type="scientific">Mycolicibacterium arenosum</name>
    <dbReference type="NCBI Taxonomy" id="2952157"/>
    <lineage>
        <taxon>Bacteria</taxon>
        <taxon>Bacillati</taxon>
        <taxon>Actinomycetota</taxon>
        <taxon>Actinomycetes</taxon>
        <taxon>Mycobacteriales</taxon>
        <taxon>Mycobacteriaceae</taxon>
        <taxon>Mycolicibacterium</taxon>
    </lineage>
</organism>
<dbReference type="PANTHER" id="PTHR38457:SF1">
    <property type="entry name" value="REGULATOR ABRB-RELATED"/>
    <property type="match status" value="1"/>
</dbReference>
<dbReference type="InterPro" id="IPR007820">
    <property type="entry name" value="AbrB_fam"/>
</dbReference>
<protein>
    <submittedName>
        <fullName evidence="2">AbrB family transcriptional regulator</fullName>
    </submittedName>
</protein>
<dbReference type="Proteomes" id="UP001651690">
    <property type="component" value="Unassembled WGS sequence"/>
</dbReference>
<dbReference type="NCBIfam" id="TIGR03082">
    <property type="entry name" value="Gneg_AbrB_dup"/>
    <property type="match status" value="1"/>
</dbReference>
<dbReference type="PANTHER" id="PTHR38457">
    <property type="entry name" value="REGULATOR ABRB-RELATED"/>
    <property type="match status" value="1"/>
</dbReference>
<feature type="transmembrane region" description="Helical" evidence="1">
    <location>
        <begin position="296"/>
        <end position="316"/>
    </location>
</feature>
<evidence type="ECO:0000313" key="2">
    <source>
        <dbReference type="EMBL" id="MCP9272397.1"/>
    </source>
</evidence>
<keyword evidence="3" id="KW-1185">Reference proteome</keyword>
<keyword evidence="1" id="KW-0812">Transmembrane</keyword>
<feature type="transmembrane region" description="Helical" evidence="1">
    <location>
        <begin position="272"/>
        <end position="290"/>
    </location>
</feature>
<gene>
    <name evidence="2" type="ORF">NM203_09385</name>
</gene>
<dbReference type="RefSeq" id="WP_255059578.1">
    <property type="nucleotide sequence ID" value="NZ_JANDBD010000003.1"/>
</dbReference>
<feature type="transmembrane region" description="Helical" evidence="1">
    <location>
        <begin position="62"/>
        <end position="83"/>
    </location>
</feature>
<evidence type="ECO:0000256" key="1">
    <source>
        <dbReference type="SAM" id="Phobius"/>
    </source>
</evidence>
<dbReference type="InterPro" id="IPR017516">
    <property type="entry name" value="AbrB_dup"/>
</dbReference>
<feature type="transmembrane region" description="Helical" evidence="1">
    <location>
        <begin position="238"/>
        <end position="260"/>
    </location>
</feature>
<dbReference type="Pfam" id="PF05145">
    <property type="entry name" value="AbrB"/>
    <property type="match status" value="1"/>
</dbReference>
<keyword evidence="1" id="KW-0472">Membrane</keyword>
<accession>A0ABT1M3H4</accession>
<keyword evidence="1" id="KW-1133">Transmembrane helix</keyword>
<dbReference type="EMBL" id="JANDBD010000003">
    <property type="protein sequence ID" value="MCP9272397.1"/>
    <property type="molecule type" value="Genomic_DNA"/>
</dbReference>
<feature type="transmembrane region" description="Helical" evidence="1">
    <location>
        <begin position="160"/>
        <end position="179"/>
    </location>
</feature>
<feature type="transmembrane region" description="Helical" evidence="1">
    <location>
        <begin position="191"/>
        <end position="218"/>
    </location>
</feature>
<comment type="caution">
    <text evidence="2">The sequence shown here is derived from an EMBL/GenBank/DDBJ whole genome shotgun (WGS) entry which is preliminary data.</text>
</comment>
<evidence type="ECO:0000313" key="3">
    <source>
        <dbReference type="Proteomes" id="UP001651690"/>
    </source>
</evidence>
<feature type="transmembrane region" description="Helical" evidence="1">
    <location>
        <begin position="119"/>
        <end position="140"/>
    </location>
</feature>
<reference evidence="2 3" key="1">
    <citation type="submission" date="2022-06" db="EMBL/GenBank/DDBJ databases">
        <title>Mycolicibacterium sp. CAU 1645 isolated from seawater.</title>
        <authorList>
            <person name="Kim W."/>
        </authorList>
    </citation>
    <scope>NUCLEOTIDE SEQUENCE [LARGE SCALE GENOMIC DNA]</scope>
    <source>
        <strain evidence="2 3">CAU 1645</strain>
    </source>
</reference>
<proteinExistence type="predicted"/>
<name>A0ABT1M3H4_9MYCO</name>
<sequence>MNTLDLVLIAIGCGVLAKGLARYAPSSVPAAGRAAQGVLGVYTGLLVHTVSFDALGSNWPMVIAIAVGTLLISVAGGALLGMHRGVTPLTGGLALVAGGASGVVAIAKDLGADERIVAAVQYLRVAIIMASMPVIVAVFFNTTEDNVAHMSESGTLPWYLSLPLVALIVVVGTFAARLVRLPGGGLLGPMAIAIALDLSGLTWGLSVPMLLVQAGIMLIGWQAGLQFTRESFQTMKRILPTVIGLIVVLNVAAAGFGVLLAKVSGLSMLDGYLATSPGGVFAVLATAVGTGSTVTFIMAAQVIRIVLMLFAAPLIAKVFLKFAAQRGAAAQDEQAAQPVAVAN</sequence>